<evidence type="ECO:0000313" key="1">
    <source>
        <dbReference type="EMBL" id="RAW10180.1"/>
    </source>
</evidence>
<dbReference type="Proteomes" id="UP000250642">
    <property type="component" value="Unassembled WGS sequence"/>
</dbReference>
<gene>
    <name evidence="1" type="ORF">DC345_29385</name>
</gene>
<organism evidence="1 2">
    <name type="scientific">Paenibacillus taichungensis</name>
    <dbReference type="NCBI Taxonomy" id="484184"/>
    <lineage>
        <taxon>Bacteria</taxon>
        <taxon>Bacillati</taxon>
        <taxon>Bacillota</taxon>
        <taxon>Bacilli</taxon>
        <taxon>Bacillales</taxon>
        <taxon>Paenibacillaceae</taxon>
        <taxon>Paenibacillus</taxon>
    </lineage>
</organism>
<reference evidence="1 2" key="1">
    <citation type="submission" date="2018-04" db="EMBL/GenBank/DDBJ databases">
        <title>Paenibacillus taichungensis Genome sequencing and assembly.</title>
        <authorList>
            <person name="Xu J."/>
            <person name="Rensing C."/>
            <person name="Mazhar H.S."/>
        </authorList>
    </citation>
    <scope>NUCLEOTIDE SEQUENCE [LARGE SCALE GENOMIC DNA]</scope>
    <source>
        <strain evidence="1 2">NC1</strain>
    </source>
</reference>
<dbReference type="RefSeq" id="WP_113056145.1">
    <property type="nucleotide sequence ID" value="NZ_QEVW01000026.1"/>
</dbReference>
<dbReference type="EMBL" id="QEVW01000026">
    <property type="protein sequence ID" value="RAW10180.1"/>
    <property type="molecule type" value="Genomic_DNA"/>
</dbReference>
<dbReference type="AlphaFoldDB" id="A0A329QCS3"/>
<evidence type="ECO:0000313" key="2">
    <source>
        <dbReference type="Proteomes" id="UP000250642"/>
    </source>
</evidence>
<sequence length="155" mass="18107">MSFEFFIAADRPIPEIKQNGPEVLTVKDMIRMNVPDGPIPWKAMKEDAEVLYNPDPVAFNRFHLESAPYAFKIMSNYTDFNHIYTFDVSQLNLAKDLYNYISSLDNEINLEVWHLWFGYDNENEVITRKNLLRSNLTTSDFEAALNESWCIDIKS</sequence>
<proteinExistence type="predicted"/>
<protein>
    <submittedName>
        <fullName evidence="1">Uncharacterized protein</fullName>
    </submittedName>
</protein>
<accession>A0A329QCS3</accession>
<comment type="caution">
    <text evidence="1">The sequence shown here is derived from an EMBL/GenBank/DDBJ whole genome shotgun (WGS) entry which is preliminary data.</text>
</comment>
<name>A0A329QCS3_9BACL</name>